<gene>
    <name evidence="1" type="ORF">SAMN05216360_101539</name>
</gene>
<dbReference type="AlphaFoldDB" id="A0A1G9S8M6"/>
<dbReference type="EMBL" id="FNHS01000001">
    <property type="protein sequence ID" value="SDM31828.1"/>
    <property type="molecule type" value="Genomic_DNA"/>
</dbReference>
<keyword evidence="2" id="KW-1185">Reference proteome</keyword>
<accession>A0A1G9S8M6</accession>
<dbReference type="Proteomes" id="UP000198704">
    <property type="component" value="Unassembled WGS sequence"/>
</dbReference>
<name>A0A1G9S8M6_9HYPH</name>
<proteinExistence type="predicted"/>
<sequence length="81" mass="8822">MSDRLRFVDELAALDARETRARYAAVLTAAKARAGSSRWADERLQIRVATAEAVVLSAVRRAIAEVEAALAWVDPNEKGTP</sequence>
<dbReference type="RefSeq" id="WP_091713009.1">
    <property type="nucleotide sequence ID" value="NZ_FNHS01000001.1"/>
</dbReference>
<evidence type="ECO:0000313" key="1">
    <source>
        <dbReference type="EMBL" id="SDM31828.1"/>
    </source>
</evidence>
<evidence type="ECO:0000313" key="2">
    <source>
        <dbReference type="Proteomes" id="UP000198704"/>
    </source>
</evidence>
<dbReference type="STRING" id="582672.SAMN05216360_101539"/>
<protein>
    <submittedName>
        <fullName evidence="1">Uncharacterized protein</fullName>
    </submittedName>
</protein>
<organism evidence="1 2">
    <name type="scientific">Methylobacterium phyllostachyos</name>
    <dbReference type="NCBI Taxonomy" id="582672"/>
    <lineage>
        <taxon>Bacteria</taxon>
        <taxon>Pseudomonadati</taxon>
        <taxon>Pseudomonadota</taxon>
        <taxon>Alphaproteobacteria</taxon>
        <taxon>Hyphomicrobiales</taxon>
        <taxon>Methylobacteriaceae</taxon>
        <taxon>Methylobacterium</taxon>
    </lineage>
</organism>
<reference evidence="2" key="1">
    <citation type="submission" date="2016-10" db="EMBL/GenBank/DDBJ databases">
        <authorList>
            <person name="Varghese N."/>
            <person name="Submissions S."/>
        </authorList>
    </citation>
    <scope>NUCLEOTIDE SEQUENCE [LARGE SCALE GENOMIC DNA]</scope>
    <source>
        <strain evidence="2">BL47</strain>
    </source>
</reference>